<feature type="compositionally biased region" description="Basic and acidic residues" evidence="1">
    <location>
        <begin position="116"/>
        <end position="127"/>
    </location>
</feature>
<keyword evidence="3" id="KW-1185">Reference proteome</keyword>
<dbReference type="Proteomes" id="UP000812287">
    <property type="component" value="Unassembled WGS sequence"/>
</dbReference>
<accession>A0A9P8AM18</accession>
<dbReference type="AlphaFoldDB" id="A0A9P8AM18"/>
<sequence>MRDIVLEMRSQQQAYARRHLGDDHWETMVLLDIPRWYWHLSGIKKWDLAPVEVSSPCNACRASKHPCHYTRNATANECRECHLQGKTCFLGNSQGANKKRTRADSVEEDEDSDPITDSKVKRKGDNQKRRKVDSEEDKWDSNLVKRLELQLEAGERQVAGLLEENNRVKHAEELAGNM</sequence>
<evidence type="ECO:0000313" key="3">
    <source>
        <dbReference type="Proteomes" id="UP000812287"/>
    </source>
</evidence>
<dbReference type="RefSeq" id="XP_043033769.1">
    <property type="nucleotide sequence ID" value="XM_043178525.1"/>
</dbReference>
<feature type="region of interest" description="Disordered" evidence="1">
    <location>
        <begin position="94"/>
        <end position="139"/>
    </location>
</feature>
<proteinExistence type="predicted"/>
<dbReference type="Gene3D" id="4.10.240.10">
    <property type="entry name" value="Zn(2)-C6 fungal-type DNA-binding domain"/>
    <property type="match status" value="1"/>
</dbReference>
<dbReference type="GO" id="GO:0000981">
    <property type="term" value="F:DNA-binding transcription factor activity, RNA polymerase II-specific"/>
    <property type="evidence" value="ECO:0007669"/>
    <property type="project" value="InterPro"/>
</dbReference>
<evidence type="ECO:0000256" key="1">
    <source>
        <dbReference type="SAM" id="MobiDB-lite"/>
    </source>
</evidence>
<dbReference type="EMBL" id="MU250574">
    <property type="protein sequence ID" value="KAG7440269.1"/>
    <property type="molecule type" value="Genomic_DNA"/>
</dbReference>
<gene>
    <name evidence="2" type="ORF">BT62DRAFT_1051009</name>
</gene>
<organism evidence="2 3">
    <name type="scientific">Guyanagaster necrorhizus</name>
    <dbReference type="NCBI Taxonomy" id="856835"/>
    <lineage>
        <taxon>Eukaryota</taxon>
        <taxon>Fungi</taxon>
        <taxon>Dikarya</taxon>
        <taxon>Basidiomycota</taxon>
        <taxon>Agaricomycotina</taxon>
        <taxon>Agaricomycetes</taxon>
        <taxon>Agaricomycetidae</taxon>
        <taxon>Agaricales</taxon>
        <taxon>Marasmiineae</taxon>
        <taxon>Physalacriaceae</taxon>
        <taxon>Guyanagaster</taxon>
    </lineage>
</organism>
<dbReference type="OrthoDB" id="2903758at2759"/>
<name>A0A9P8AM18_9AGAR</name>
<evidence type="ECO:0008006" key="4">
    <source>
        <dbReference type="Google" id="ProtNLM"/>
    </source>
</evidence>
<comment type="caution">
    <text evidence="2">The sequence shown here is derived from an EMBL/GenBank/DDBJ whole genome shotgun (WGS) entry which is preliminary data.</text>
</comment>
<dbReference type="GO" id="GO:0008270">
    <property type="term" value="F:zinc ion binding"/>
    <property type="evidence" value="ECO:0007669"/>
    <property type="project" value="InterPro"/>
</dbReference>
<evidence type="ECO:0000313" key="2">
    <source>
        <dbReference type="EMBL" id="KAG7440269.1"/>
    </source>
</evidence>
<protein>
    <recommendedName>
        <fullName evidence="4">Zn(2)-C6 fungal-type domain-containing protein</fullName>
    </recommendedName>
</protein>
<dbReference type="GeneID" id="66100817"/>
<dbReference type="InterPro" id="IPR036864">
    <property type="entry name" value="Zn2-C6_fun-type_DNA-bd_sf"/>
</dbReference>
<reference evidence="2" key="1">
    <citation type="submission" date="2020-11" db="EMBL/GenBank/DDBJ databases">
        <title>Adaptations for nitrogen fixation in a non-lichenized fungal sporocarp promotes dispersal by wood-feeding termites.</title>
        <authorList>
            <consortium name="DOE Joint Genome Institute"/>
            <person name="Koch R.A."/>
            <person name="Yoon G."/>
            <person name="Arayal U."/>
            <person name="Lail K."/>
            <person name="Amirebrahimi M."/>
            <person name="Labutti K."/>
            <person name="Lipzen A."/>
            <person name="Riley R."/>
            <person name="Barry K."/>
            <person name="Henrissat B."/>
            <person name="Grigoriev I.V."/>
            <person name="Herr J.R."/>
            <person name="Aime M.C."/>
        </authorList>
    </citation>
    <scope>NUCLEOTIDE SEQUENCE</scope>
    <source>
        <strain evidence="2">MCA 3950</strain>
    </source>
</reference>